<name>A0A8H3PHI1_9LECA</name>
<dbReference type="AlphaFoldDB" id="A0A8H3PHI1"/>
<dbReference type="Proteomes" id="UP000664521">
    <property type="component" value="Unassembled WGS sequence"/>
</dbReference>
<gene>
    <name evidence="1" type="ORF">HETSPECPRED_002693</name>
</gene>
<evidence type="ECO:0000313" key="2">
    <source>
        <dbReference type="Proteomes" id="UP000664521"/>
    </source>
</evidence>
<protein>
    <submittedName>
        <fullName evidence="1">Uncharacterized protein</fullName>
    </submittedName>
</protein>
<keyword evidence="2" id="KW-1185">Reference proteome</keyword>
<comment type="caution">
    <text evidence="1">The sequence shown here is derived from an EMBL/GenBank/DDBJ whole genome shotgun (WGS) entry which is preliminary data.</text>
</comment>
<accession>A0A8H3PHI1</accession>
<reference evidence="1" key="1">
    <citation type="submission" date="2021-03" db="EMBL/GenBank/DDBJ databases">
        <authorList>
            <person name="Tagirdzhanova G."/>
        </authorList>
    </citation>
    <scope>NUCLEOTIDE SEQUENCE</scope>
</reference>
<organism evidence="1 2">
    <name type="scientific">Heterodermia speciosa</name>
    <dbReference type="NCBI Taxonomy" id="116794"/>
    <lineage>
        <taxon>Eukaryota</taxon>
        <taxon>Fungi</taxon>
        <taxon>Dikarya</taxon>
        <taxon>Ascomycota</taxon>
        <taxon>Pezizomycotina</taxon>
        <taxon>Lecanoromycetes</taxon>
        <taxon>OSLEUM clade</taxon>
        <taxon>Lecanoromycetidae</taxon>
        <taxon>Caliciales</taxon>
        <taxon>Physciaceae</taxon>
        <taxon>Heterodermia</taxon>
    </lineage>
</organism>
<evidence type="ECO:0000313" key="1">
    <source>
        <dbReference type="EMBL" id="CAF9940952.1"/>
    </source>
</evidence>
<proteinExistence type="predicted"/>
<sequence length="438" mass="49616">MSNSSSPTKLPEATIPDERLWTDNPNFLIDLMKALTAFAGTMRDVIHDMMTFTDSSDAIVANCWRECRENIVTIRLAWYRPILGTLSSLHYLRQQAGVPSYSHQDIVSYDDALKKLTNMDICLAKDERQWREKNKDLFRAAQASLKESTARLVPEILFNALLVTRRARFSSERDVLAPQLDPKGELPIPKTFRWGTKDDPTEDVADRMRTPIGYPACMAALFTKGKLTTGATLAKFGPEIHELEVTSNGVVATLESNHRERRQARFNGKEQKLLNGLMNPAVEYLKDQRKKLDKEWSGDAEMRKTGAATYMIGATEKILPPCLHKISHSQVGQAYIGKNLLPKAACPFCETVYRYFVVHAGGPKDDNYWKSLPELSRQTDKRGCCAEALTFVLGLQHRDKDQEDKFSLKILENELYLSPGSGSFSMRRGKQRVRPWVP</sequence>
<dbReference type="EMBL" id="CAJPDS010000169">
    <property type="protein sequence ID" value="CAF9940952.1"/>
    <property type="molecule type" value="Genomic_DNA"/>
</dbReference>